<accession>A0ABQ0GRU9</accession>
<reference evidence="9 10" key="1">
    <citation type="submission" date="2024-09" db="EMBL/GenBank/DDBJ databases">
        <title>Itraconazole resistance in Madurella fahalii resulting from another homologue of gene encoding cytochrome P450 14-alpha sterol demethylase (CYP51).</title>
        <authorList>
            <person name="Yoshioka I."/>
            <person name="Fahal A.H."/>
            <person name="Kaneko S."/>
            <person name="Yaguchi T."/>
        </authorList>
    </citation>
    <scope>NUCLEOTIDE SEQUENCE [LARGE SCALE GENOMIC DNA]</scope>
    <source>
        <strain evidence="9 10">IFM 68171</strain>
    </source>
</reference>
<organism evidence="9 10">
    <name type="scientific">Madurella fahalii</name>
    <dbReference type="NCBI Taxonomy" id="1157608"/>
    <lineage>
        <taxon>Eukaryota</taxon>
        <taxon>Fungi</taxon>
        <taxon>Dikarya</taxon>
        <taxon>Ascomycota</taxon>
        <taxon>Pezizomycotina</taxon>
        <taxon>Sordariomycetes</taxon>
        <taxon>Sordariomycetidae</taxon>
        <taxon>Sordariales</taxon>
        <taxon>Sordariales incertae sedis</taxon>
        <taxon>Madurella</taxon>
    </lineage>
</organism>
<evidence type="ECO:0000256" key="4">
    <source>
        <dbReference type="PROSITE-ProRule" id="PRU00475"/>
    </source>
</evidence>
<feature type="compositionally biased region" description="Acidic residues" evidence="6">
    <location>
        <begin position="489"/>
        <end position="504"/>
    </location>
</feature>
<feature type="compositionally biased region" description="Low complexity" evidence="6">
    <location>
        <begin position="303"/>
        <end position="314"/>
    </location>
</feature>
<feature type="coiled-coil region" evidence="5">
    <location>
        <begin position="650"/>
        <end position="684"/>
    </location>
</feature>
<evidence type="ECO:0000313" key="9">
    <source>
        <dbReference type="EMBL" id="GAB1320478.1"/>
    </source>
</evidence>
<dbReference type="PANTHER" id="PTHR32075:SF6">
    <property type="entry name" value="ISWI CHROMATIN-REMODELING COMPLEX SUBUNIT YPL216W-RELATED"/>
    <property type="match status" value="1"/>
</dbReference>
<feature type="compositionally biased region" description="Basic and acidic residues" evidence="6">
    <location>
        <begin position="738"/>
        <end position="762"/>
    </location>
</feature>
<feature type="region of interest" description="Disordered" evidence="6">
    <location>
        <begin position="1023"/>
        <end position="1064"/>
    </location>
</feature>
<dbReference type="Pfam" id="PF02791">
    <property type="entry name" value="DDT"/>
    <property type="match status" value="1"/>
</dbReference>
<feature type="compositionally biased region" description="Pro residues" evidence="6">
    <location>
        <begin position="350"/>
        <end position="373"/>
    </location>
</feature>
<evidence type="ECO:0000256" key="6">
    <source>
        <dbReference type="SAM" id="MobiDB-lite"/>
    </source>
</evidence>
<comment type="subcellular location">
    <subcellularLocation>
        <location evidence="1 4">Nucleus</location>
    </subcellularLocation>
</comment>
<evidence type="ECO:0000259" key="7">
    <source>
        <dbReference type="PROSITE" id="PS50827"/>
    </source>
</evidence>
<dbReference type="PROSITE" id="PS51136">
    <property type="entry name" value="WAC"/>
    <property type="match status" value="1"/>
</dbReference>
<feature type="region of interest" description="Disordered" evidence="6">
    <location>
        <begin position="266"/>
        <end position="378"/>
    </location>
</feature>
<dbReference type="InterPro" id="IPR013136">
    <property type="entry name" value="WSTF_Acf1_Cbp146"/>
</dbReference>
<feature type="compositionally biased region" description="Basic residues" evidence="6">
    <location>
        <begin position="1054"/>
        <end position="1064"/>
    </location>
</feature>
<keyword evidence="2 5" id="KW-0175">Coiled coil</keyword>
<dbReference type="RefSeq" id="XP_070922208.1">
    <property type="nucleotide sequence ID" value="XM_071066107.1"/>
</dbReference>
<dbReference type="GeneID" id="98181430"/>
<dbReference type="InterPro" id="IPR028941">
    <property type="entry name" value="WHIM2_dom"/>
</dbReference>
<proteinExistence type="predicted"/>
<evidence type="ECO:0000313" key="10">
    <source>
        <dbReference type="Proteomes" id="UP001628179"/>
    </source>
</evidence>
<evidence type="ECO:0000256" key="5">
    <source>
        <dbReference type="SAM" id="Coils"/>
    </source>
</evidence>
<dbReference type="Pfam" id="PF15613">
    <property type="entry name" value="WSD"/>
    <property type="match status" value="1"/>
</dbReference>
<feature type="domain" description="WAC" evidence="8">
    <location>
        <begin position="44"/>
        <end position="153"/>
    </location>
</feature>
<dbReference type="InterPro" id="IPR028942">
    <property type="entry name" value="WHIM1_dom"/>
</dbReference>
<feature type="region of interest" description="Disordered" evidence="6">
    <location>
        <begin position="686"/>
        <end position="769"/>
    </location>
</feature>
<feature type="domain" description="DDT" evidence="7">
    <location>
        <begin position="416"/>
        <end position="479"/>
    </location>
</feature>
<dbReference type="PROSITE" id="PS50827">
    <property type="entry name" value="DDT"/>
    <property type="match status" value="1"/>
</dbReference>
<feature type="region of interest" description="Disordered" evidence="6">
    <location>
        <begin position="482"/>
        <end position="525"/>
    </location>
</feature>
<name>A0ABQ0GRU9_9PEZI</name>
<sequence length="1064" mass="121393">MVRRSFPPNASQLPATILTPTPQVLFKRKPVQFLPVPDIEDEQQEVWHIPQTGEVFVTYEDYLSRLDFYKQKRFICTISGHSGLTFFDALESELAGAAEVDQAFPEALKGPILRRVQFQTVSRIDNLVDQIYDEFKNDYYPGEAVTVHILGGERLHGVVRDKTRFGSKVLPDGTVTPPFSRYFVSLDERPDEEAVVDDAHIFRDRKVFTKSVLRSFIKKTVTREAWNGAPWLVKHDVAEQYHIDTRVPPHLRYDNKLLERKQIQAQKRLSQPDAALATGPFSPTGPVRLPELKPAPKSHKSKAQQALQAQQHASVKGKHSTFGGHEPGQFVHLPLPGNPFQFPMSFRGQIPPPILSQPDPSPPPPPPPPPPKYPIEDLQVEPRRKVRPQLRYMCNDPPVEDVAPEAKSPLSDQIQMKSIGPLLETWDTLNVYCEIFKLDSFTFDDYVEAMQVASQETPVQLFDEIHCAVLKILVSSESEGGKVQIQLPELEDDEDDEEEEEEESTAPTPEPEPQPSGRATRSSMAKLEAERIAAEVAAAEKEMQEAEDVPKHRAEEVLRGYDWIEHLMKRDFKDGGWELIMVGLLHQLSKNERLQASCEELLQQLVPTDIEPSQETVRQRYAALDINHRVQALQIICMLTAETKAIRGYMEDCSEQMTAYRKEKIEWQRKRKQLIEELKGLNDQRKILLPDNLPPSPPLEPVKTNGDVKMSDVEDLPANTSDEVPDTDDELPARKLRRGNDRAAERKRKAEKEQERKEKAEAAAKVPKQSKQFQRVLKDIQKKEDEIAECEREIAVIDNDLREADCPRTRVLGKDRFWNRYYWFERNGMPYGGLPDSSTASAGYANGCIWVQGPDELEREGYIDMPPEYQDEYKAKFDMTVPERKKMEEGATSVFNACQWGYFSEPEDVDRLLDWLDPRGVNELKLRKELVNYRDKIVRNMENRKAYLGLADGKEKEKEGEEKEEEEQEVVAAAAATTGGTKRMSTRGRNAAAAAEAEQREQPVYRCMNWRNTMALEEIGHLHSMEPPPVRSRKMTKKKEAAMVAGEPEMVVTRGKKSRQSTGR</sequence>
<dbReference type="Pfam" id="PF15612">
    <property type="entry name" value="WHIM1"/>
    <property type="match status" value="1"/>
</dbReference>
<dbReference type="Pfam" id="PF10537">
    <property type="entry name" value="WAC_Acf1_DNA_bd"/>
    <property type="match status" value="1"/>
</dbReference>
<gene>
    <name evidence="9" type="ORF">MFIFM68171_10688</name>
</gene>
<dbReference type="PANTHER" id="PTHR32075">
    <property type="entry name" value="ISWI CHROMATIN-REMODELING COMPLEX SUBUNIT YPL216W-RELATED"/>
    <property type="match status" value="1"/>
</dbReference>
<comment type="caution">
    <text evidence="9">The sequence shown here is derived from an EMBL/GenBank/DDBJ whole genome shotgun (WGS) entry which is preliminary data.</text>
</comment>
<evidence type="ECO:0000256" key="1">
    <source>
        <dbReference type="ARBA" id="ARBA00004123"/>
    </source>
</evidence>
<evidence type="ECO:0000256" key="2">
    <source>
        <dbReference type="ARBA" id="ARBA00023054"/>
    </source>
</evidence>
<evidence type="ECO:0000259" key="8">
    <source>
        <dbReference type="PROSITE" id="PS51136"/>
    </source>
</evidence>
<dbReference type="EMBL" id="BAAFSV010000006">
    <property type="protein sequence ID" value="GAB1320478.1"/>
    <property type="molecule type" value="Genomic_DNA"/>
</dbReference>
<dbReference type="InterPro" id="IPR018501">
    <property type="entry name" value="DDT_dom"/>
</dbReference>
<dbReference type="Proteomes" id="UP001628179">
    <property type="component" value="Unassembled WGS sequence"/>
</dbReference>
<protein>
    <submittedName>
        <fullName evidence="9">Uncharacterized protein</fullName>
    </submittedName>
</protein>
<evidence type="ECO:0000256" key="3">
    <source>
        <dbReference type="ARBA" id="ARBA00023242"/>
    </source>
</evidence>
<keyword evidence="3 4" id="KW-0539">Nucleus</keyword>
<keyword evidence="10" id="KW-1185">Reference proteome</keyword>